<dbReference type="RefSeq" id="WP_208098857.1">
    <property type="nucleotide sequence ID" value="NZ_JAGDYM010000017.1"/>
</dbReference>
<protein>
    <submittedName>
        <fullName evidence="6">Sugar ABC transporter ATP-binding protein</fullName>
    </submittedName>
</protein>
<dbReference type="InterPro" id="IPR050107">
    <property type="entry name" value="ABC_carbohydrate_import_ATPase"/>
</dbReference>
<dbReference type="PROSITE" id="PS50893">
    <property type="entry name" value="ABC_TRANSPORTER_2"/>
    <property type="match status" value="2"/>
</dbReference>
<dbReference type="Proteomes" id="UP000664382">
    <property type="component" value="Unassembled WGS sequence"/>
</dbReference>
<reference evidence="6" key="1">
    <citation type="submission" date="2021-03" db="EMBL/GenBank/DDBJ databases">
        <title>Leucobacter chromiisoli sp. nov., isolated from chromium-containing soil of chemical plant.</title>
        <authorList>
            <person name="Xu Z."/>
        </authorList>
    </citation>
    <scope>NUCLEOTIDE SEQUENCE</scope>
    <source>
        <strain evidence="6">S27</strain>
    </source>
</reference>
<dbReference type="AlphaFoldDB" id="A0A939MNJ5"/>
<evidence type="ECO:0000313" key="6">
    <source>
        <dbReference type="EMBL" id="MBO1903105.1"/>
    </source>
</evidence>
<organism evidence="6 7">
    <name type="scientific">Leucobacter weissii</name>
    <dbReference type="NCBI Taxonomy" id="1983706"/>
    <lineage>
        <taxon>Bacteria</taxon>
        <taxon>Bacillati</taxon>
        <taxon>Actinomycetota</taxon>
        <taxon>Actinomycetes</taxon>
        <taxon>Micrococcales</taxon>
        <taxon>Microbacteriaceae</taxon>
        <taxon>Leucobacter</taxon>
    </lineage>
</organism>
<dbReference type="InterPro" id="IPR027417">
    <property type="entry name" value="P-loop_NTPase"/>
</dbReference>
<sequence length="520" mass="56635">MTNHPHSELIVLEDIGKEFGGLSVLADVSLTLVPGEIVGLVGENGAGKSTLLNILSGVFPPSHGRIRVGGRLVDIPNYRAANELGLFRVYQDVALVESRTVEENLLLGWERRLGRLGVIDQRRRREYSVRALARLGLPESLSGRLVSDLSISVKQTLSFAKVLATIDLLEVEHPVIFLDEPTTSLDKHGEATFLRVVRELAETQSASIVFVSHLLEEILDITSRVLVLKDGRLVAEEQTSGLTEDDLHRLMVGRVRSDRYYREDLQSAYPGTPGAEPVRSGATVSGLRIDPGAPEVEFSVAPGEVLGLAGLEGSGKNEIGSILAGVVKSRHRLSLDEKTVRYDSVRTAVESGIVYLPQDRASAGVFPEKDLEFNLIIGSVHDRYSRPSGILRGRLAKQSSRRLLGDFGVRAVGIEQPISELSGGNQQKVLIARWLHREPRLVILDSPTQGVDTGSRESIYEAVRAAAGRGAAVILISDDLSELIGLSDRLLVIKNRGVVADIRTPPQAKPQEDEVVAHMF</sequence>
<dbReference type="Gene3D" id="3.40.50.300">
    <property type="entry name" value="P-loop containing nucleotide triphosphate hydrolases"/>
    <property type="match status" value="2"/>
</dbReference>
<evidence type="ECO:0000313" key="7">
    <source>
        <dbReference type="Proteomes" id="UP000664382"/>
    </source>
</evidence>
<keyword evidence="3" id="KW-0547">Nucleotide-binding</keyword>
<evidence type="ECO:0000256" key="3">
    <source>
        <dbReference type="ARBA" id="ARBA00022741"/>
    </source>
</evidence>
<evidence type="ECO:0000256" key="1">
    <source>
        <dbReference type="ARBA" id="ARBA00022448"/>
    </source>
</evidence>
<dbReference type="Pfam" id="PF00005">
    <property type="entry name" value="ABC_tran"/>
    <property type="match status" value="2"/>
</dbReference>
<feature type="domain" description="ABC transporter" evidence="5">
    <location>
        <begin position="278"/>
        <end position="520"/>
    </location>
</feature>
<dbReference type="PANTHER" id="PTHR43790">
    <property type="entry name" value="CARBOHYDRATE TRANSPORT ATP-BINDING PROTEIN MG119-RELATED"/>
    <property type="match status" value="1"/>
</dbReference>
<evidence type="ECO:0000259" key="5">
    <source>
        <dbReference type="PROSITE" id="PS50893"/>
    </source>
</evidence>
<evidence type="ECO:0000256" key="2">
    <source>
        <dbReference type="ARBA" id="ARBA00022737"/>
    </source>
</evidence>
<dbReference type="SUPFAM" id="SSF52540">
    <property type="entry name" value="P-loop containing nucleoside triphosphate hydrolases"/>
    <property type="match status" value="2"/>
</dbReference>
<gene>
    <name evidence="6" type="ORF">J4H92_14265</name>
</gene>
<dbReference type="InterPro" id="IPR003593">
    <property type="entry name" value="AAA+_ATPase"/>
</dbReference>
<accession>A0A939MNJ5</accession>
<keyword evidence="2" id="KW-0677">Repeat</keyword>
<keyword evidence="1" id="KW-0813">Transport</keyword>
<dbReference type="PANTHER" id="PTHR43790:SF9">
    <property type="entry name" value="GALACTOFURANOSE TRANSPORTER ATP-BINDING PROTEIN YTFR"/>
    <property type="match status" value="1"/>
</dbReference>
<comment type="caution">
    <text evidence="6">The sequence shown here is derived from an EMBL/GenBank/DDBJ whole genome shotgun (WGS) entry which is preliminary data.</text>
</comment>
<proteinExistence type="predicted"/>
<dbReference type="InterPro" id="IPR017871">
    <property type="entry name" value="ABC_transporter-like_CS"/>
</dbReference>
<feature type="domain" description="ABC transporter" evidence="5">
    <location>
        <begin position="10"/>
        <end position="255"/>
    </location>
</feature>
<dbReference type="SMART" id="SM00382">
    <property type="entry name" value="AAA"/>
    <property type="match status" value="2"/>
</dbReference>
<dbReference type="InterPro" id="IPR003439">
    <property type="entry name" value="ABC_transporter-like_ATP-bd"/>
</dbReference>
<dbReference type="GO" id="GO:0005524">
    <property type="term" value="F:ATP binding"/>
    <property type="evidence" value="ECO:0007669"/>
    <property type="project" value="UniProtKB-KW"/>
</dbReference>
<dbReference type="PROSITE" id="PS00211">
    <property type="entry name" value="ABC_TRANSPORTER_1"/>
    <property type="match status" value="1"/>
</dbReference>
<name>A0A939MNJ5_9MICO</name>
<keyword evidence="4 6" id="KW-0067">ATP-binding</keyword>
<dbReference type="EMBL" id="JAGDYM010000017">
    <property type="protein sequence ID" value="MBO1903105.1"/>
    <property type="molecule type" value="Genomic_DNA"/>
</dbReference>
<dbReference type="GO" id="GO:0016887">
    <property type="term" value="F:ATP hydrolysis activity"/>
    <property type="evidence" value="ECO:0007669"/>
    <property type="project" value="InterPro"/>
</dbReference>
<evidence type="ECO:0000256" key="4">
    <source>
        <dbReference type="ARBA" id="ARBA00022840"/>
    </source>
</evidence>
<keyword evidence="7" id="KW-1185">Reference proteome</keyword>